<dbReference type="EMBL" id="CP104143">
    <property type="protein sequence ID" value="UWU15045.1"/>
    <property type="molecule type" value="Genomic_DNA"/>
</dbReference>
<dbReference type="InterPro" id="IPR043128">
    <property type="entry name" value="Rev_trsase/Diguanyl_cyclase"/>
</dbReference>
<dbReference type="RefSeq" id="WP_244915055.1">
    <property type="nucleotide sequence ID" value="NZ_CP104143.1"/>
</dbReference>
<dbReference type="SMART" id="SM00267">
    <property type="entry name" value="GGDEF"/>
    <property type="match status" value="1"/>
</dbReference>
<keyword evidence="3" id="KW-1133">Transmembrane helix</keyword>
<dbReference type="InterPro" id="IPR029787">
    <property type="entry name" value="Nucleotide_cyclase"/>
</dbReference>
<evidence type="ECO:0000256" key="1">
    <source>
        <dbReference type="ARBA" id="ARBA00012528"/>
    </source>
</evidence>
<dbReference type="Pfam" id="PF00990">
    <property type="entry name" value="GGDEF"/>
    <property type="match status" value="1"/>
</dbReference>
<feature type="transmembrane region" description="Helical" evidence="3">
    <location>
        <begin position="53"/>
        <end position="76"/>
    </location>
</feature>
<keyword evidence="6" id="KW-1185">Reference proteome</keyword>
<keyword evidence="3" id="KW-0812">Transmembrane</keyword>
<dbReference type="PANTHER" id="PTHR45138:SF9">
    <property type="entry name" value="DIGUANYLATE CYCLASE DGCM-RELATED"/>
    <property type="match status" value="1"/>
</dbReference>
<dbReference type="EC" id="2.7.7.65" evidence="1"/>
<gene>
    <name evidence="5" type="ORF">N2599_03215</name>
</gene>
<reference evidence="5" key="1">
    <citation type="submission" date="2022-09" db="EMBL/GenBank/DDBJ databases">
        <title>Australian commercial rhizobial inoculants.</title>
        <authorList>
            <person name="Kohlmeier M.G."/>
            <person name="O'Hara G.W."/>
            <person name="Colombi E."/>
            <person name="Ramsay J.P."/>
            <person name="Terpolilli J."/>
        </authorList>
    </citation>
    <scope>NUCLEOTIDE SEQUENCE</scope>
    <source>
        <strain evidence="5">WSM1592</strain>
    </source>
</reference>
<feature type="domain" description="GGDEF" evidence="4">
    <location>
        <begin position="124"/>
        <end position="256"/>
    </location>
</feature>
<evidence type="ECO:0000313" key="6">
    <source>
        <dbReference type="Proteomes" id="UP001060123"/>
    </source>
</evidence>
<evidence type="ECO:0000256" key="3">
    <source>
        <dbReference type="SAM" id="Phobius"/>
    </source>
</evidence>
<evidence type="ECO:0000259" key="4">
    <source>
        <dbReference type="PROSITE" id="PS50887"/>
    </source>
</evidence>
<accession>A0ABY5XKG5</accession>
<dbReference type="InterPro" id="IPR000160">
    <property type="entry name" value="GGDEF_dom"/>
</dbReference>
<feature type="transmembrane region" description="Helical" evidence="3">
    <location>
        <begin position="21"/>
        <end position="47"/>
    </location>
</feature>
<evidence type="ECO:0000256" key="2">
    <source>
        <dbReference type="ARBA" id="ARBA00034247"/>
    </source>
</evidence>
<dbReference type="SUPFAM" id="SSF55073">
    <property type="entry name" value="Nucleotide cyclase"/>
    <property type="match status" value="1"/>
</dbReference>
<proteinExistence type="predicted"/>
<dbReference type="Proteomes" id="UP001060123">
    <property type="component" value="Chromosome"/>
</dbReference>
<dbReference type="InterPro" id="IPR050469">
    <property type="entry name" value="Diguanylate_Cyclase"/>
</dbReference>
<name>A0ABY5XKG5_RHISU</name>
<organism evidence="5 6">
    <name type="scientific">Rhizobium sullae</name>
    <name type="common">Rhizobium hedysari</name>
    <dbReference type="NCBI Taxonomy" id="50338"/>
    <lineage>
        <taxon>Bacteria</taxon>
        <taxon>Pseudomonadati</taxon>
        <taxon>Pseudomonadota</taxon>
        <taxon>Alphaproteobacteria</taxon>
        <taxon>Hyphomicrobiales</taxon>
        <taxon>Rhizobiaceae</taxon>
        <taxon>Rhizobium/Agrobacterium group</taxon>
        <taxon>Rhizobium</taxon>
    </lineage>
</organism>
<comment type="catalytic activity">
    <reaction evidence="2">
        <text>2 GTP = 3',3'-c-di-GMP + 2 diphosphate</text>
        <dbReference type="Rhea" id="RHEA:24898"/>
        <dbReference type="ChEBI" id="CHEBI:33019"/>
        <dbReference type="ChEBI" id="CHEBI:37565"/>
        <dbReference type="ChEBI" id="CHEBI:58805"/>
        <dbReference type="EC" id="2.7.7.65"/>
    </reaction>
</comment>
<evidence type="ECO:0000313" key="5">
    <source>
        <dbReference type="EMBL" id="UWU15045.1"/>
    </source>
</evidence>
<dbReference type="Gene3D" id="3.30.70.270">
    <property type="match status" value="1"/>
</dbReference>
<keyword evidence="3" id="KW-0472">Membrane</keyword>
<dbReference type="NCBIfam" id="TIGR00254">
    <property type="entry name" value="GGDEF"/>
    <property type="match status" value="1"/>
</dbReference>
<sequence>MSIPTTMIFINRYSPATVKPALLRAAIGATCCLAGSVGLLLILNLLIPDKPFLVGFVSIPPISFVVAFPLLFALQLQKAELETLRSRMSHATRHDPVTNALTGTAFAAAMQNYSDRRRKIATDTGGIMIAVVIETLDAISRRYGPQWADTVMQSLADIIKSSVRSGDLVARLASNELGIFLPGATPENAQDIGARIRRRVSLAAFETEEAPLDLKIKLGGALFEGPEDFNRIRQLADEMAFDSATEDGEPITIARLPAA</sequence>
<dbReference type="PANTHER" id="PTHR45138">
    <property type="entry name" value="REGULATORY COMPONENTS OF SENSORY TRANSDUCTION SYSTEM"/>
    <property type="match status" value="1"/>
</dbReference>
<dbReference type="PROSITE" id="PS50887">
    <property type="entry name" value="GGDEF"/>
    <property type="match status" value="1"/>
</dbReference>
<protein>
    <recommendedName>
        <fullName evidence="1">diguanylate cyclase</fullName>
        <ecNumber evidence="1">2.7.7.65</ecNumber>
    </recommendedName>
</protein>